<keyword evidence="1" id="KW-0472">Membrane</keyword>
<keyword evidence="2" id="KW-0614">Plasmid</keyword>
<keyword evidence="1" id="KW-0812">Transmembrane</keyword>
<evidence type="ECO:0000256" key="1">
    <source>
        <dbReference type="SAM" id="Phobius"/>
    </source>
</evidence>
<evidence type="ECO:0000313" key="2">
    <source>
        <dbReference type="EMBL" id="BAQ49210.1"/>
    </source>
</evidence>
<protein>
    <submittedName>
        <fullName evidence="2">Uncharacterized protein</fullName>
    </submittedName>
</protein>
<proteinExistence type="predicted"/>
<keyword evidence="1" id="KW-1133">Transmembrane helix</keyword>
<sequence>MQGPAMAEDGRGSAHLILAKFGAACVGAGFCLGAGLVFYMMREPRPVRSRFAFSSGYVIRVPQSAAAYFVKYSPADQAGFIKGTVSTLEAYSHPEIKCLVHYFYGRDQHARQDYAESLKLKAPNYMGMLKAPVYPINGAHNYCAYPGNVEHMRAASNGR</sequence>
<feature type="transmembrane region" description="Helical" evidence="1">
    <location>
        <begin position="16"/>
        <end position="41"/>
    </location>
</feature>
<dbReference type="KEGG" id="maqu:Maq22A_1p34755"/>
<dbReference type="AlphaFoldDB" id="A0A0C6G0G3"/>
<reference evidence="3" key="2">
    <citation type="submission" date="2015-01" db="EMBL/GenBank/DDBJ databases">
        <title>Complete genome sequence of Methylobacterium aquaticum strain 22A.</title>
        <authorList>
            <person name="Tani A."/>
            <person name="Ogura Y."/>
            <person name="Hayashi T."/>
        </authorList>
    </citation>
    <scope>NUCLEOTIDE SEQUENCE [LARGE SCALE GENOMIC DNA]</scope>
    <source>
        <strain evidence="3">MA-22A</strain>
        <plasmid evidence="3">Plasmid pMaq22A_1p DNA</plasmid>
    </source>
</reference>
<dbReference type="EMBL" id="AP014705">
    <property type="protein sequence ID" value="BAQ49210.1"/>
    <property type="molecule type" value="Genomic_DNA"/>
</dbReference>
<name>A0A0C6G0G3_9HYPH</name>
<dbReference type="Proteomes" id="UP000061432">
    <property type="component" value="Plasmid pMaq22A_1p"/>
</dbReference>
<organism evidence="2 3">
    <name type="scientific">Methylobacterium aquaticum</name>
    <dbReference type="NCBI Taxonomy" id="270351"/>
    <lineage>
        <taxon>Bacteria</taxon>
        <taxon>Pseudomonadati</taxon>
        <taxon>Pseudomonadota</taxon>
        <taxon>Alphaproteobacteria</taxon>
        <taxon>Hyphomicrobiales</taxon>
        <taxon>Methylobacteriaceae</taxon>
        <taxon>Methylobacterium</taxon>
    </lineage>
</organism>
<dbReference type="PATRIC" id="fig|270351.10.peg.6258"/>
<accession>A0A0C6G0G3</accession>
<gene>
    <name evidence="2" type="ORF">Maq22A_1p34755</name>
</gene>
<evidence type="ECO:0000313" key="3">
    <source>
        <dbReference type="Proteomes" id="UP000061432"/>
    </source>
</evidence>
<reference evidence="2 3" key="1">
    <citation type="journal article" date="2015" name="Genome Announc.">
        <title>Complete Genome Sequence of Methylobacterium aquaticum Strain 22A, Isolated from Racomitrium japonicum Moss.</title>
        <authorList>
            <person name="Tani A."/>
            <person name="Ogura Y."/>
            <person name="Hayashi T."/>
            <person name="Kimbara K."/>
        </authorList>
    </citation>
    <scope>NUCLEOTIDE SEQUENCE [LARGE SCALE GENOMIC DNA]</scope>
    <source>
        <strain evidence="2 3">MA-22A</strain>
        <plasmid evidence="3">Plasmid pMaq22A_1p DNA</plasmid>
    </source>
</reference>
<geneLocation type="plasmid" evidence="3">
    <name>pMaq22A_1p DNA</name>
</geneLocation>